<dbReference type="Proteomes" id="UP000001497">
    <property type="component" value="Chromosome"/>
</dbReference>
<dbReference type="EMBL" id="CP002158">
    <property type="protein sequence ID" value="ADL25966.1"/>
    <property type="molecule type" value="Genomic_DNA"/>
</dbReference>
<name>C9RQ83_FIBSS</name>
<reference evidence="3" key="2">
    <citation type="submission" date="2010-08" db="EMBL/GenBank/DDBJ databases">
        <title>Complete sequence of Fibrobacter succinogenes subsp. succinogenes S85.</title>
        <authorList>
            <person name="Durkin A.S."/>
            <person name="Nelson K.E."/>
            <person name="Morrison M."/>
            <person name="Forsberg C.W."/>
            <person name="Wilson D.B."/>
            <person name="Russell J.B."/>
            <person name="Cann I.K.O."/>
            <person name="Mackie R.I."/>
            <person name="White B.A."/>
        </authorList>
    </citation>
    <scope>NUCLEOTIDE SEQUENCE [LARGE SCALE GENOMIC DNA]</scope>
    <source>
        <strain evidence="3">ATCC 19169 / S85</strain>
    </source>
</reference>
<organism evidence="2 3">
    <name type="scientific">Fibrobacter succinogenes (strain ATCC 19169 / S85)</name>
    <dbReference type="NCBI Taxonomy" id="59374"/>
    <lineage>
        <taxon>Bacteria</taxon>
        <taxon>Pseudomonadati</taxon>
        <taxon>Fibrobacterota</taxon>
        <taxon>Fibrobacteria</taxon>
        <taxon>Fibrobacterales</taxon>
        <taxon>Fibrobacteraceae</taxon>
        <taxon>Fibrobacter</taxon>
    </lineage>
</organism>
<evidence type="ECO:0000313" key="3">
    <source>
        <dbReference type="Proteomes" id="UP000000517"/>
    </source>
</evidence>
<dbReference type="AlphaFoldDB" id="C9RQ83"/>
<reference evidence="1 4" key="1">
    <citation type="submission" date="2009-10" db="EMBL/GenBank/DDBJ databases">
        <title>Complete sequence of Fibrobacter succinogenes subsp. succinogenes S85.</title>
        <authorList>
            <consortium name="US DOE Joint Genome Institute"/>
            <person name="Lucas S."/>
            <person name="Copeland A."/>
            <person name="Lapidus A."/>
            <person name="Glavina del Rio T."/>
            <person name="Tice H."/>
            <person name="Bruce D."/>
            <person name="Goodwin L."/>
            <person name="Pitluck S."/>
            <person name="Chertkov O."/>
            <person name="Detter J.C."/>
            <person name="Han C."/>
            <person name="Tapia R."/>
            <person name="Larimer F."/>
            <person name="Land M."/>
            <person name="Hauser L."/>
            <person name="Kyrpides N."/>
            <person name="Mikhailova N."/>
            <person name="Weimer P.J."/>
            <person name="Stevenson D.M."/>
            <person name="Boyum J."/>
            <person name="Brumm P.I."/>
            <person name="Mead D."/>
        </authorList>
    </citation>
    <scope>NUCLEOTIDE SEQUENCE [LARGE SCALE GENOMIC DNA]</scope>
    <source>
        <strain evidence="4">ATCC 19169 / S85</strain>
        <strain evidence="1">S85</strain>
    </source>
</reference>
<dbReference type="Proteomes" id="UP000000517">
    <property type="component" value="Chromosome"/>
</dbReference>
<gene>
    <name evidence="1" type="ordered locus">Fisuc_1156</name>
    <name evidence="2" type="ordered locus">FSU_1615</name>
</gene>
<accession>C9RQ83</accession>
<dbReference type="KEGG" id="fsc:FSU_1615"/>
<dbReference type="EMBL" id="CP001792">
    <property type="protein sequence ID" value="ACX74760.1"/>
    <property type="molecule type" value="Genomic_DNA"/>
</dbReference>
<dbReference type="STRING" id="59374.FSU_1615"/>
<dbReference type="RefSeq" id="WP_014545881.1">
    <property type="nucleotide sequence ID" value="NC_013410.1"/>
</dbReference>
<proteinExistence type="predicted"/>
<evidence type="ECO:0000313" key="1">
    <source>
        <dbReference type="EMBL" id="ACX74760.1"/>
    </source>
</evidence>
<dbReference type="KEGG" id="fsu:Fisuc_1156"/>
<keyword evidence="4" id="KW-1185">Reference proteome</keyword>
<evidence type="ECO:0000313" key="4">
    <source>
        <dbReference type="Proteomes" id="UP000001497"/>
    </source>
</evidence>
<dbReference type="OrthoDB" id="9809945at2"/>
<evidence type="ECO:0000313" key="2">
    <source>
        <dbReference type="EMBL" id="ADL25966.1"/>
    </source>
</evidence>
<protein>
    <submittedName>
        <fullName evidence="2">Uncharacterized protein</fullName>
    </submittedName>
</protein>
<reference evidence="2" key="3">
    <citation type="submission" date="2010-08" db="EMBL/GenBank/DDBJ databases">
        <authorList>
            <person name="Durkin A.S."/>
            <person name="Nelson K.E."/>
            <person name="Morrison M."/>
            <person name="Forsberg C.W."/>
            <person name="Wilson D.B."/>
            <person name="Russell J.B."/>
            <person name="Cann I.K.O."/>
            <person name="Mackie R.I."/>
            <person name="White B.A."/>
        </authorList>
    </citation>
    <scope>NUCLEOTIDE SEQUENCE</scope>
    <source>
        <strain evidence="2">S85</strain>
    </source>
</reference>
<sequence length="250" mass="28463">MISRILKKESFETVARWYWEKRVCGLLVPGKRGCAPSEGEVLCAYNEMKSHYPGCKCNVVRSGKSQGDAFQRDMFQQGDKICGIRIVTDLNAANSSIEFILADSLYYVHFKTDGIDSFSHRVDTCDLLQTIKNIKNFIDNFPAHLTALENEKVEFEKKAKLKEISRLSLKTCVAQMMSQLSHEWNLADKGKYFLLQIELGKKRMIEISLNDKNFTKRIPAIPNVLKSVEGLLETMPFPVDISMTKGILKL</sequence>
<dbReference type="HOGENOM" id="CLU_1110131_0_0_0"/>